<evidence type="ECO:0000313" key="3">
    <source>
        <dbReference type="Proteomes" id="UP000799771"/>
    </source>
</evidence>
<dbReference type="OrthoDB" id="5325022at2759"/>
<dbReference type="EMBL" id="ML977501">
    <property type="protein sequence ID" value="KAF2132201.1"/>
    <property type="molecule type" value="Genomic_DNA"/>
</dbReference>
<dbReference type="Proteomes" id="UP000799771">
    <property type="component" value="Unassembled WGS sequence"/>
</dbReference>
<name>A0A6A6ANX7_9PLEO</name>
<keyword evidence="3" id="KW-1185">Reference proteome</keyword>
<dbReference type="PANTHER" id="PTHR37451:SF3">
    <property type="entry name" value="MARVEL DOMAIN-CONTAINING PROTEIN"/>
    <property type="match status" value="1"/>
</dbReference>
<evidence type="ECO:0000313" key="2">
    <source>
        <dbReference type="EMBL" id="KAF2132201.1"/>
    </source>
</evidence>
<keyword evidence="1" id="KW-0472">Membrane</keyword>
<sequence>MSETGMQHRARWPLLEILTTVLHASQLVLAIVVLGLAVYGVQHVRYNVLIYSLVVALCTNLVCMYRFISRTVLRKLDNEYVALGLYIWMFVLWVVDLGLVANLAMVWGDSECAPDSWDGSKCTIHSKQHVYRSATSPHRAYHKALIAIACLAAVQVVLWTATIAILLRVSMNRRLNAAFEASLNINQPMDEVRAGNDPWAVGIPGLRNGPLPLLPSPEPGYQGEKSV</sequence>
<keyword evidence="1" id="KW-0812">Transmembrane</keyword>
<keyword evidence="1" id="KW-1133">Transmembrane helix</keyword>
<dbReference type="RefSeq" id="XP_033526588.1">
    <property type="nucleotide sequence ID" value="XM_033670203.1"/>
</dbReference>
<organism evidence="2 3">
    <name type="scientific">Dothidotthia symphoricarpi CBS 119687</name>
    <dbReference type="NCBI Taxonomy" id="1392245"/>
    <lineage>
        <taxon>Eukaryota</taxon>
        <taxon>Fungi</taxon>
        <taxon>Dikarya</taxon>
        <taxon>Ascomycota</taxon>
        <taxon>Pezizomycotina</taxon>
        <taxon>Dothideomycetes</taxon>
        <taxon>Pleosporomycetidae</taxon>
        <taxon>Pleosporales</taxon>
        <taxon>Dothidotthiaceae</taxon>
        <taxon>Dothidotthia</taxon>
    </lineage>
</organism>
<dbReference type="AlphaFoldDB" id="A0A6A6ANX7"/>
<protein>
    <recommendedName>
        <fullName evidence="4">MARVEL domain-containing protein</fullName>
    </recommendedName>
</protein>
<dbReference type="GeneID" id="54410635"/>
<feature type="transmembrane region" description="Helical" evidence="1">
    <location>
        <begin position="144"/>
        <end position="167"/>
    </location>
</feature>
<feature type="transmembrane region" description="Helical" evidence="1">
    <location>
        <begin position="48"/>
        <end position="68"/>
    </location>
</feature>
<evidence type="ECO:0000256" key="1">
    <source>
        <dbReference type="SAM" id="Phobius"/>
    </source>
</evidence>
<evidence type="ECO:0008006" key="4">
    <source>
        <dbReference type="Google" id="ProtNLM"/>
    </source>
</evidence>
<feature type="transmembrane region" description="Helical" evidence="1">
    <location>
        <begin position="21"/>
        <end position="42"/>
    </location>
</feature>
<accession>A0A6A6ANX7</accession>
<feature type="transmembrane region" description="Helical" evidence="1">
    <location>
        <begin position="80"/>
        <end position="107"/>
    </location>
</feature>
<dbReference type="PANTHER" id="PTHR37451">
    <property type="entry name" value="MARVEL DOMAIN"/>
    <property type="match status" value="1"/>
</dbReference>
<proteinExistence type="predicted"/>
<gene>
    <name evidence="2" type="ORF">P153DRAFT_383088</name>
</gene>
<reference evidence="2" key="1">
    <citation type="journal article" date="2020" name="Stud. Mycol.">
        <title>101 Dothideomycetes genomes: a test case for predicting lifestyles and emergence of pathogens.</title>
        <authorList>
            <person name="Haridas S."/>
            <person name="Albert R."/>
            <person name="Binder M."/>
            <person name="Bloem J."/>
            <person name="Labutti K."/>
            <person name="Salamov A."/>
            <person name="Andreopoulos B."/>
            <person name="Baker S."/>
            <person name="Barry K."/>
            <person name="Bills G."/>
            <person name="Bluhm B."/>
            <person name="Cannon C."/>
            <person name="Castanera R."/>
            <person name="Culley D."/>
            <person name="Daum C."/>
            <person name="Ezra D."/>
            <person name="Gonzalez J."/>
            <person name="Henrissat B."/>
            <person name="Kuo A."/>
            <person name="Liang C."/>
            <person name="Lipzen A."/>
            <person name="Lutzoni F."/>
            <person name="Magnuson J."/>
            <person name="Mondo S."/>
            <person name="Nolan M."/>
            <person name="Ohm R."/>
            <person name="Pangilinan J."/>
            <person name="Park H.-J."/>
            <person name="Ramirez L."/>
            <person name="Alfaro M."/>
            <person name="Sun H."/>
            <person name="Tritt A."/>
            <person name="Yoshinaga Y."/>
            <person name="Zwiers L.-H."/>
            <person name="Turgeon B."/>
            <person name="Goodwin S."/>
            <person name="Spatafora J."/>
            <person name="Crous P."/>
            <person name="Grigoriev I."/>
        </authorList>
    </citation>
    <scope>NUCLEOTIDE SEQUENCE</scope>
    <source>
        <strain evidence="2">CBS 119687</strain>
    </source>
</reference>